<organism evidence="9 10">
    <name type="scientific">Aquisalinus flavus</name>
    <dbReference type="NCBI Taxonomy" id="1526572"/>
    <lineage>
        <taxon>Bacteria</taxon>
        <taxon>Pseudomonadati</taxon>
        <taxon>Pseudomonadota</taxon>
        <taxon>Alphaproteobacteria</taxon>
        <taxon>Parvularculales</taxon>
        <taxon>Parvularculaceae</taxon>
        <taxon>Aquisalinus</taxon>
    </lineage>
</organism>
<evidence type="ECO:0000256" key="2">
    <source>
        <dbReference type="ARBA" id="ARBA00009045"/>
    </source>
</evidence>
<comment type="subcellular location">
    <subcellularLocation>
        <location evidence="1">Membrane</location>
        <topology evidence="1">Multi-pass membrane protein</topology>
    </subcellularLocation>
</comment>
<feature type="transmembrane region" description="Helical" evidence="7">
    <location>
        <begin position="48"/>
        <end position="75"/>
    </location>
</feature>
<evidence type="ECO:0000256" key="4">
    <source>
        <dbReference type="ARBA" id="ARBA00022801"/>
    </source>
</evidence>
<comment type="similarity">
    <text evidence="2">Belongs to the peptidase S54 family.</text>
</comment>
<keyword evidence="9" id="KW-0645">Protease</keyword>
<evidence type="ECO:0000256" key="3">
    <source>
        <dbReference type="ARBA" id="ARBA00022692"/>
    </source>
</evidence>
<comment type="caution">
    <text evidence="9">The sequence shown here is derived from an EMBL/GenBank/DDBJ whole genome shotgun (WGS) entry which is preliminary data.</text>
</comment>
<dbReference type="EMBL" id="BMGH01000001">
    <property type="protein sequence ID" value="GGC99129.1"/>
    <property type="molecule type" value="Genomic_DNA"/>
</dbReference>
<evidence type="ECO:0000256" key="6">
    <source>
        <dbReference type="ARBA" id="ARBA00023136"/>
    </source>
</evidence>
<feature type="transmembrane region" description="Helical" evidence="7">
    <location>
        <begin position="87"/>
        <end position="105"/>
    </location>
</feature>
<dbReference type="SUPFAM" id="SSF144091">
    <property type="entry name" value="Rhomboid-like"/>
    <property type="match status" value="1"/>
</dbReference>
<gene>
    <name evidence="9" type="ORF">GCM10011342_05150</name>
</gene>
<keyword evidence="6 7" id="KW-0472">Membrane</keyword>
<dbReference type="InterPro" id="IPR050925">
    <property type="entry name" value="Rhomboid_protease_S54"/>
</dbReference>
<keyword evidence="10" id="KW-1185">Reference proteome</keyword>
<name>A0A8J2Y4P6_9PROT</name>
<reference evidence="9" key="1">
    <citation type="journal article" date="2014" name="Int. J. Syst. Evol. Microbiol.">
        <title>Complete genome sequence of Corynebacterium casei LMG S-19264T (=DSM 44701T), isolated from a smear-ripened cheese.</title>
        <authorList>
            <consortium name="US DOE Joint Genome Institute (JGI-PGF)"/>
            <person name="Walter F."/>
            <person name="Albersmeier A."/>
            <person name="Kalinowski J."/>
            <person name="Ruckert C."/>
        </authorList>
    </citation>
    <scope>NUCLEOTIDE SEQUENCE</scope>
    <source>
        <strain evidence="9">CGMCC 1.12921</strain>
    </source>
</reference>
<dbReference type="GO" id="GO:0006508">
    <property type="term" value="P:proteolysis"/>
    <property type="evidence" value="ECO:0007669"/>
    <property type="project" value="UniProtKB-KW"/>
</dbReference>
<keyword evidence="3 7" id="KW-0812">Transmembrane</keyword>
<reference evidence="9" key="2">
    <citation type="submission" date="2020-09" db="EMBL/GenBank/DDBJ databases">
        <authorList>
            <person name="Sun Q."/>
            <person name="Zhou Y."/>
        </authorList>
    </citation>
    <scope>NUCLEOTIDE SEQUENCE</scope>
    <source>
        <strain evidence="9">CGMCC 1.12921</strain>
    </source>
</reference>
<dbReference type="GO" id="GO:0016020">
    <property type="term" value="C:membrane"/>
    <property type="evidence" value="ECO:0007669"/>
    <property type="project" value="UniProtKB-SubCell"/>
</dbReference>
<feature type="transmembrane region" description="Helical" evidence="7">
    <location>
        <begin position="112"/>
        <end position="131"/>
    </location>
</feature>
<dbReference type="PANTHER" id="PTHR43731:SF14">
    <property type="entry name" value="PRESENILIN-ASSOCIATED RHOMBOID-LIKE PROTEIN, MITOCHONDRIAL"/>
    <property type="match status" value="1"/>
</dbReference>
<proteinExistence type="inferred from homology"/>
<dbReference type="Gene3D" id="1.20.1540.10">
    <property type="entry name" value="Rhomboid-like"/>
    <property type="match status" value="1"/>
</dbReference>
<feature type="transmembrane region" description="Helical" evidence="7">
    <location>
        <begin position="6"/>
        <end position="27"/>
    </location>
</feature>
<feature type="transmembrane region" description="Helical" evidence="7">
    <location>
        <begin position="169"/>
        <end position="188"/>
    </location>
</feature>
<dbReference type="RefSeq" id="WP_188159726.1">
    <property type="nucleotide sequence ID" value="NZ_BMGH01000001.1"/>
</dbReference>
<dbReference type="Pfam" id="PF01694">
    <property type="entry name" value="Rhomboid"/>
    <property type="match status" value="1"/>
</dbReference>
<keyword evidence="5 7" id="KW-1133">Transmembrane helix</keyword>
<dbReference type="InterPro" id="IPR022764">
    <property type="entry name" value="Peptidase_S54_rhomboid_dom"/>
</dbReference>
<feature type="domain" description="Peptidase S54 rhomboid" evidence="8">
    <location>
        <begin position="46"/>
        <end position="189"/>
    </location>
</feature>
<evidence type="ECO:0000256" key="7">
    <source>
        <dbReference type="SAM" id="Phobius"/>
    </source>
</evidence>
<dbReference type="PANTHER" id="PTHR43731">
    <property type="entry name" value="RHOMBOID PROTEASE"/>
    <property type="match status" value="1"/>
</dbReference>
<dbReference type="AlphaFoldDB" id="A0A8J2Y4P6"/>
<protein>
    <submittedName>
        <fullName evidence="9">Rhomboid family intramembrane serine protease</fullName>
    </submittedName>
</protein>
<feature type="transmembrane region" description="Helical" evidence="7">
    <location>
        <begin position="137"/>
        <end position="157"/>
    </location>
</feature>
<evidence type="ECO:0000256" key="5">
    <source>
        <dbReference type="ARBA" id="ARBA00022989"/>
    </source>
</evidence>
<dbReference type="GO" id="GO:0004252">
    <property type="term" value="F:serine-type endopeptidase activity"/>
    <property type="evidence" value="ECO:0007669"/>
    <property type="project" value="InterPro"/>
</dbReference>
<evidence type="ECO:0000256" key="1">
    <source>
        <dbReference type="ARBA" id="ARBA00004141"/>
    </source>
</evidence>
<dbReference type="Proteomes" id="UP000613582">
    <property type="component" value="Unassembled WGS sequence"/>
</dbReference>
<accession>A0A8J2Y4P6</accession>
<dbReference type="InterPro" id="IPR035952">
    <property type="entry name" value="Rhomboid-like_sf"/>
</dbReference>
<sequence>MGFVASAPAVFTLIAINVAVSLYALYVDRKFLNRCLFSIQRLRAHGEWYRLITASFLHGSILHLLVNMYVLFMFGVAVERELGTADFLIVYFGSQLAAKGASLMLNWNKWDYSSLGASGAVSGVLLSYCTFAPFSMLYFLGLVPIPAIAVAVIYILYSRIVMNRKGNVAHEAHLGGALGGIVLTFLLHPELLPF</sequence>
<evidence type="ECO:0000259" key="8">
    <source>
        <dbReference type="Pfam" id="PF01694"/>
    </source>
</evidence>
<keyword evidence="4" id="KW-0378">Hydrolase</keyword>
<evidence type="ECO:0000313" key="10">
    <source>
        <dbReference type="Proteomes" id="UP000613582"/>
    </source>
</evidence>
<evidence type="ECO:0000313" key="9">
    <source>
        <dbReference type="EMBL" id="GGC99129.1"/>
    </source>
</evidence>